<dbReference type="PANTHER" id="PTHR34387:SF1">
    <property type="entry name" value="PERIPLASMIC IMMUNOGENIC PROTEIN"/>
    <property type="match status" value="1"/>
</dbReference>
<evidence type="ECO:0000313" key="1">
    <source>
        <dbReference type="EMBL" id="MDD0814111.1"/>
    </source>
</evidence>
<reference evidence="1 2" key="1">
    <citation type="submission" date="2023-02" db="EMBL/GenBank/DDBJ databases">
        <title>Bacterial whole genome sequence for Curvibacter sp. HBC28.</title>
        <authorList>
            <person name="Le V."/>
            <person name="Ko S.-R."/>
            <person name="Ahn C.-Y."/>
            <person name="Oh H.-M."/>
        </authorList>
    </citation>
    <scope>NUCLEOTIDE SEQUENCE [LARGE SCALE GENOMIC DNA]</scope>
    <source>
        <strain evidence="1 2">HBC28</strain>
    </source>
</reference>
<dbReference type="Gene3D" id="3.30.70.2970">
    <property type="entry name" value="Protein of unknown function (DUF541), domain 2"/>
    <property type="match status" value="1"/>
</dbReference>
<comment type="caution">
    <text evidence="1">The sequence shown here is derived from an EMBL/GenBank/DDBJ whole genome shotgun (WGS) entry which is preliminary data.</text>
</comment>
<gene>
    <name evidence="1" type="ORF">PSQ39_05640</name>
</gene>
<evidence type="ECO:0000313" key="2">
    <source>
        <dbReference type="Proteomes" id="UP001528672"/>
    </source>
</evidence>
<proteinExistence type="predicted"/>
<dbReference type="Proteomes" id="UP001528672">
    <property type="component" value="Unassembled WGS sequence"/>
</dbReference>
<dbReference type="InterPro" id="IPR052022">
    <property type="entry name" value="26kDa_periplasmic_antigen"/>
</dbReference>
<protein>
    <submittedName>
        <fullName evidence="1">SIMPL domain-containing protein</fullName>
    </submittedName>
</protein>
<organism evidence="1 2">
    <name type="scientific">Curvibacter microcysteis</name>
    <dbReference type="NCBI Taxonomy" id="3026419"/>
    <lineage>
        <taxon>Bacteria</taxon>
        <taxon>Pseudomonadati</taxon>
        <taxon>Pseudomonadota</taxon>
        <taxon>Betaproteobacteria</taxon>
        <taxon>Burkholderiales</taxon>
        <taxon>Comamonadaceae</taxon>
        <taxon>Curvibacter</taxon>
    </lineage>
</organism>
<name>A0ABT5MG97_9BURK</name>
<dbReference type="Gene3D" id="3.30.110.170">
    <property type="entry name" value="Protein of unknown function (DUF541), domain 1"/>
    <property type="match status" value="1"/>
</dbReference>
<dbReference type="PANTHER" id="PTHR34387">
    <property type="entry name" value="SLR1258 PROTEIN"/>
    <property type="match status" value="1"/>
</dbReference>
<accession>A0ABT5MG97</accession>
<sequence length="214" mass="23145">MSWAQPQNVLQLSSSGSVEVVQDWLSLTLSATRDGADPALVQSQLRTALDVALLEARKAVQAGQVETRTGAFTLYPRYNRDGKISGWQGSAELVLEGRDIPRLTATAGRIQSLNVTQVQFSLSREQRARVEGEAQALAVEKFKARASELSRQFGFSNYVLREVNVSASDSGSMPRPRMMAMEAKVASAPMSADLPVEAGRSTVSVNVSGSVQMR</sequence>
<dbReference type="EMBL" id="JAQSIO010000002">
    <property type="protein sequence ID" value="MDD0814111.1"/>
    <property type="molecule type" value="Genomic_DNA"/>
</dbReference>
<keyword evidence="2" id="KW-1185">Reference proteome</keyword>
<dbReference type="InterPro" id="IPR007497">
    <property type="entry name" value="SIMPL/DUF541"/>
</dbReference>
<dbReference type="Pfam" id="PF04402">
    <property type="entry name" value="SIMPL"/>
    <property type="match status" value="1"/>
</dbReference>